<feature type="transmembrane region" description="Helical" evidence="5">
    <location>
        <begin position="177"/>
        <end position="199"/>
    </location>
</feature>
<evidence type="ECO:0000313" key="6">
    <source>
        <dbReference type="EMBL" id="SES67072.1"/>
    </source>
</evidence>
<accession>A0A1H9YDM5</accession>
<protein>
    <submittedName>
        <fullName evidence="6">Zinc transporter, ZIP family</fullName>
    </submittedName>
</protein>
<keyword evidence="3 5" id="KW-1133">Transmembrane helix</keyword>
<sequence length="259" mass="27884">METVTAAFILTTFAGLSTGIGSLIAFFIPKPKMTYLSILLGFAAGAMLYISFVELLSTSIENVGFLVANAAFFLGMVVIYFLDRAIQHVHLDTLPDSHVHLDTLPDSRQKRLQKAGIFTAIGIAMHNFPEGMAVMATSLSSPYLGMSVAVAIAIHNIPEGITVSVPIYYATQDRKKAFAYSFISGLFEPVGAAFGYLLIFQFLTATLLGIILAFVGGIMVFICFDELLPIAIKYGDEHLMLSGLLSGMAVMALSLHLLG</sequence>
<dbReference type="EMBL" id="FOHQ01000001">
    <property type="protein sequence ID" value="SES67072.1"/>
    <property type="molecule type" value="Genomic_DNA"/>
</dbReference>
<evidence type="ECO:0000313" key="7">
    <source>
        <dbReference type="Proteomes" id="UP000243338"/>
    </source>
</evidence>
<feature type="transmembrane region" description="Helical" evidence="5">
    <location>
        <begin position="63"/>
        <end position="82"/>
    </location>
</feature>
<reference evidence="7" key="1">
    <citation type="submission" date="2016-10" db="EMBL/GenBank/DDBJ databases">
        <authorList>
            <person name="Varghese N."/>
            <person name="Submissions S."/>
        </authorList>
    </citation>
    <scope>NUCLEOTIDE SEQUENCE [LARGE SCALE GENOMIC DNA]</scope>
    <source>
        <strain evidence="7">SLH 33</strain>
    </source>
</reference>
<gene>
    <name evidence="6" type="ORF">SAMN04488587_0472</name>
</gene>
<dbReference type="GO" id="GO:0005385">
    <property type="term" value="F:zinc ion transmembrane transporter activity"/>
    <property type="evidence" value="ECO:0007669"/>
    <property type="project" value="TreeGrafter"/>
</dbReference>
<name>A0A1H9YDM5_9EURY</name>
<dbReference type="STRING" id="1353158.SAMN04488587_0472"/>
<dbReference type="InterPro" id="IPR003689">
    <property type="entry name" value="ZIP"/>
</dbReference>
<dbReference type="AlphaFoldDB" id="A0A1H9YDM5"/>
<evidence type="ECO:0000256" key="3">
    <source>
        <dbReference type="ARBA" id="ARBA00022989"/>
    </source>
</evidence>
<evidence type="ECO:0000256" key="1">
    <source>
        <dbReference type="ARBA" id="ARBA00004141"/>
    </source>
</evidence>
<dbReference type="NCBIfam" id="NF003243">
    <property type="entry name" value="PRK04201.1"/>
    <property type="match status" value="1"/>
</dbReference>
<keyword evidence="2 5" id="KW-0812">Transmembrane</keyword>
<feature type="transmembrane region" description="Helical" evidence="5">
    <location>
        <begin position="205"/>
        <end position="227"/>
    </location>
</feature>
<keyword evidence="4 5" id="KW-0472">Membrane</keyword>
<evidence type="ECO:0000256" key="5">
    <source>
        <dbReference type="SAM" id="Phobius"/>
    </source>
</evidence>
<feature type="transmembrane region" description="Helical" evidence="5">
    <location>
        <begin position="239"/>
        <end position="258"/>
    </location>
</feature>
<proteinExistence type="predicted"/>
<feature type="transmembrane region" description="Helical" evidence="5">
    <location>
        <begin position="143"/>
        <end position="170"/>
    </location>
</feature>
<dbReference type="RefSeq" id="WP_091688615.1">
    <property type="nucleotide sequence ID" value="NZ_CAAGSJ010000003.1"/>
</dbReference>
<comment type="subcellular location">
    <subcellularLocation>
        <location evidence="1">Membrane</location>
        <topology evidence="1">Multi-pass membrane protein</topology>
    </subcellularLocation>
</comment>
<feature type="transmembrane region" description="Helical" evidence="5">
    <location>
        <begin position="115"/>
        <end position="137"/>
    </location>
</feature>
<evidence type="ECO:0000256" key="4">
    <source>
        <dbReference type="ARBA" id="ARBA00023136"/>
    </source>
</evidence>
<dbReference type="OrthoDB" id="11839at2157"/>
<feature type="transmembrane region" description="Helical" evidence="5">
    <location>
        <begin position="6"/>
        <end position="28"/>
    </location>
</feature>
<dbReference type="Proteomes" id="UP000243338">
    <property type="component" value="Unassembled WGS sequence"/>
</dbReference>
<dbReference type="PANTHER" id="PTHR11040">
    <property type="entry name" value="ZINC/IRON TRANSPORTER"/>
    <property type="match status" value="1"/>
</dbReference>
<organism evidence="6 7">
    <name type="scientific">Methanococcoides vulcani</name>
    <dbReference type="NCBI Taxonomy" id="1353158"/>
    <lineage>
        <taxon>Archaea</taxon>
        <taxon>Methanobacteriati</taxon>
        <taxon>Methanobacteriota</taxon>
        <taxon>Stenosarchaea group</taxon>
        <taxon>Methanomicrobia</taxon>
        <taxon>Methanosarcinales</taxon>
        <taxon>Methanosarcinaceae</taxon>
        <taxon>Methanococcoides</taxon>
    </lineage>
</organism>
<dbReference type="Pfam" id="PF02535">
    <property type="entry name" value="Zip"/>
    <property type="match status" value="1"/>
</dbReference>
<keyword evidence="7" id="KW-1185">Reference proteome</keyword>
<dbReference type="GO" id="GO:0016020">
    <property type="term" value="C:membrane"/>
    <property type="evidence" value="ECO:0007669"/>
    <property type="project" value="UniProtKB-SubCell"/>
</dbReference>
<dbReference type="PANTHER" id="PTHR11040:SF205">
    <property type="entry name" value="ZINC TRANSPORTER ZUPT"/>
    <property type="match status" value="1"/>
</dbReference>
<feature type="transmembrane region" description="Helical" evidence="5">
    <location>
        <begin position="35"/>
        <end position="57"/>
    </location>
</feature>
<evidence type="ECO:0000256" key="2">
    <source>
        <dbReference type="ARBA" id="ARBA00022692"/>
    </source>
</evidence>